<dbReference type="EMBL" id="CNFT01001220">
    <property type="protein sequence ID" value="CKT02586.1"/>
    <property type="molecule type" value="Genomic_DNA"/>
</dbReference>
<organism evidence="2 10">
    <name type="scientific">Mycobacterium tuberculosis</name>
    <dbReference type="NCBI Taxonomy" id="1773"/>
    <lineage>
        <taxon>Bacteria</taxon>
        <taxon>Bacillati</taxon>
        <taxon>Actinomycetota</taxon>
        <taxon>Actinomycetes</taxon>
        <taxon>Mycobacteriales</taxon>
        <taxon>Mycobacteriaceae</taxon>
        <taxon>Mycobacterium</taxon>
        <taxon>Mycobacterium tuberculosis complex</taxon>
    </lineage>
</organism>
<accession>A0A654T683</accession>
<dbReference type="EMBL" id="CSAJ01000044">
    <property type="protein sequence ID" value="COV61838.1"/>
    <property type="molecule type" value="Genomic_DNA"/>
</dbReference>
<evidence type="ECO:0000313" key="4">
    <source>
        <dbReference type="EMBL" id="CKT02586.1"/>
    </source>
</evidence>
<dbReference type="EMBL" id="CSAD01000317">
    <property type="protein sequence ID" value="COV72699.1"/>
    <property type="molecule type" value="Genomic_DNA"/>
</dbReference>
<dbReference type="EMBL" id="CFOH01000066">
    <property type="protein sequence ID" value="CFE47239.1"/>
    <property type="molecule type" value="Genomic_DNA"/>
</dbReference>
<evidence type="ECO:0000313" key="6">
    <source>
        <dbReference type="EMBL" id="COV72699.1"/>
    </source>
</evidence>
<evidence type="ECO:0000313" key="10">
    <source>
        <dbReference type="Proteomes" id="UP000048289"/>
    </source>
</evidence>
<dbReference type="Proteomes" id="UP000050164">
    <property type="component" value="Unassembled WGS sequence"/>
</dbReference>
<protein>
    <submittedName>
        <fullName evidence="2">Uncharacterized protein</fullName>
    </submittedName>
</protein>
<evidence type="ECO:0000313" key="9">
    <source>
        <dbReference type="Proteomes" id="UP000046947"/>
    </source>
</evidence>
<name>A0A654T683_MYCTX</name>
<dbReference type="EMBL" id="CFOE01000092">
    <property type="protein sequence ID" value="CFE38553.1"/>
    <property type="molecule type" value="Genomic_DNA"/>
</dbReference>
<dbReference type="Proteomes" id="UP000044938">
    <property type="component" value="Unassembled WGS sequence"/>
</dbReference>
<feature type="compositionally biased region" description="Basic residues" evidence="1">
    <location>
        <begin position="1"/>
        <end position="10"/>
    </location>
</feature>
<evidence type="ECO:0000313" key="3">
    <source>
        <dbReference type="EMBL" id="CFE47239.1"/>
    </source>
</evidence>
<dbReference type="Proteomes" id="UP000045842">
    <property type="component" value="Unassembled WGS sequence"/>
</dbReference>
<feature type="region of interest" description="Disordered" evidence="1">
    <location>
        <begin position="1"/>
        <end position="21"/>
    </location>
</feature>
<evidence type="ECO:0000313" key="5">
    <source>
        <dbReference type="EMBL" id="COV61838.1"/>
    </source>
</evidence>
<evidence type="ECO:0000256" key="1">
    <source>
        <dbReference type="SAM" id="MobiDB-lite"/>
    </source>
</evidence>
<dbReference type="Proteomes" id="UP000046947">
    <property type="component" value="Unassembled WGS sequence"/>
</dbReference>
<dbReference type="Proteomes" id="UP000048289">
    <property type="component" value="Unassembled WGS sequence"/>
</dbReference>
<evidence type="ECO:0000313" key="7">
    <source>
        <dbReference type="Proteomes" id="UP000044938"/>
    </source>
</evidence>
<sequence length="206" mass="22849">MDVAWPRRHPGASPVLPQLPQFPGETGHCGWQGSHRAPQLTQRYMVVGPHPGPQLDRIRAVDAEEFFQVKTNLLARAPQLRGGRRQLGQHMGAHPAAGPLGIEFRGYCVVFAAVFCDHPDRDQLDGVPILDEFGVVEVPHRRSLIRPDRAADQNGRGSLRRWCGAHVLVELGVDRALVGHPWRPGDHVLQPQLDPHHRAAPCPFPL</sequence>
<gene>
    <name evidence="6" type="ORF">ERS007679_02354</name>
    <name evidence="2" type="ORF">ERS007681_01038</name>
    <name evidence="3" type="ORF">ERS007688_00681</name>
    <name evidence="5" type="ORF">ERS007720_00579</name>
    <name evidence="4" type="ORF">ERS027659_03869</name>
</gene>
<dbReference type="AlphaFoldDB" id="A0A654T683"/>
<evidence type="ECO:0000313" key="8">
    <source>
        <dbReference type="Proteomes" id="UP000045842"/>
    </source>
</evidence>
<evidence type="ECO:0000313" key="2">
    <source>
        <dbReference type="EMBL" id="CFE38553.1"/>
    </source>
</evidence>
<proteinExistence type="predicted"/>
<reference evidence="7 8" key="1">
    <citation type="submission" date="2015-03" db="EMBL/GenBank/DDBJ databases">
        <authorList>
            <consortium name="Pathogen Informatics"/>
        </authorList>
    </citation>
    <scope>NUCLEOTIDE SEQUENCE [LARGE SCALE GENOMIC DNA]</scope>
    <source>
        <strain evidence="4 11">Bir 185</strain>
        <strain evidence="6 8">G09801536</strain>
        <strain evidence="2 10">G09901357</strain>
        <strain evidence="3 9">H09601792</strain>
        <strain evidence="5 7">M09401471</strain>
    </source>
</reference>
<evidence type="ECO:0000313" key="11">
    <source>
        <dbReference type="Proteomes" id="UP000050164"/>
    </source>
</evidence>